<dbReference type="AlphaFoldDB" id="A0A6V7WGV2"/>
<organism evidence="1 2">
    <name type="scientific">Meloidogyne enterolobii</name>
    <name type="common">Root-knot nematode worm</name>
    <name type="synonym">Meloidogyne mayaguensis</name>
    <dbReference type="NCBI Taxonomy" id="390850"/>
    <lineage>
        <taxon>Eukaryota</taxon>
        <taxon>Metazoa</taxon>
        <taxon>Ecdysozoa</taxon>
        <taxon>Nematoda</taxon>
        <taxon>Chromadorea</taxon>
        <taxon>Rhabditida</taxon>
        <taxon>Tylenchina</taxon>
        <taxon>Tylenchomorpha</taxon>
        <taxon>Tylenchoidea</taxon>
        <taxon>Meloidogynidae</taxon>
        <taxon>Meloidogyninae</taxon>
        <taxon>Meloidogyne</taxon>
    </lineage>
</organism>
<dbReference type="Proteomes" id="UP000580250">
    <property type="component" value="Unassembled WGS sequence"/>
</dbReference>
<dbReference type="EMBL" id="CAJEWN010000578">
    <property type="protein sequence ID" value="CAD2186231.1"/>
    <property type="molecule type" value="Genomic_DNA"/>
</dbReference>
<proteinExistence type="predicted"/>
<protein>
    <submittedName>
        <fullName evidence="1">Uncharacterized protein</fullName>
    </submittedName>
</protein>
<name>A0A6V7WGV2_MELEN</name>
<evidence type="ECO:0000313" key="1">
    <source>
        <dbReference type="EMBL" id="CAD2186231.1"/>
    </source>
</evidence>
<gene>
    <name evidence="1" type="ORF">MENT_LOCUS38707</name>
</gene>
<accession>A0A6V7WGV2</accession>
<evidence type="ECO:0000313" key="2">
    <source>
        <dbReference type="Proteomes" id="UP000580250"/>
    </source>
</evidence>
<comment type="caution">
    <text evidence="1">The sequence shown here is derived from an EMBL/GenBank/DDBJ whole genome shotgun (WGS) entry which is preliminary data.</text>
</comment>
<reference evidence="1 2" key="1">
    <citation type="submission" date="2020-08" db="EMBL/GenBank/DDBJ databases">
        <authorList>
            <person name="Koutsovoulos G."/>
            <person name="Danchin GJ E."/>
        </authorList>
    </citation>
    <scope>NUCLEOTIDE SEQUENCE [LARGE SCALE GENOMIC DNA]</scope>
</reference>
<sequence length="77" mass="8642">MQSLQQKYDFGIAEFAEMSGAFSLFEALGIENTFNVSNAIFGTAHFQFVDFDIIKYIERGNVIPGSFPSGFCLIWNC</sequence>